<evidence type="ECO:0000256" key="5">
    <source>
        <dbReference type="ARBA" id="ARBA00022605"/>
    </source>
</evidence>
<dbReference type="GO" id="GO:0003984">
    <property type="term" value="F:acetolactate synthase activity"/>
    <property type="evidence" value="ECO:0007669"/>
    <property type="project" value="UniProtKB-EC"/>
</dbReference>
<gene>
    <name evidence="15" type="ORF">PRLR5076_15470</name>
</gene>
<evidence type="ECO:0000313" key="16">
    <source>
        <dbReference type="Proteomes" id="UP000825483"/>
    </source>
</evidence>
<dbReference type="InterPro" id="IPR039368">
    <property type="entry name" value="AHAS_TPP"/>
</dbReference>
<dbReference type="GO" id="GO:0000287">
    <property type="term" value="F:magnesium ion binding"/>
    <property type="evidence" value="ECO:0007669"/>
    <property type="project" value="UniProtKB-UniRule"/>
</dbReference>
<protein>
    <recommendedName>
        <fullName evidence="4 11">Acetolactate synthase</fullName>
        <ecNumber evidence="4 11">2.2.1.6</ecNumber>
    </recommendedName>
</protein>
<evidence type="ECO:0000313" key="15">
    <source>
        <dbReference type="EMBL" id="GJG58696.1"/>
    </source>
</evidence>
<name>A0A9R1C9U9_9BACT</name>
<feature type="domain" description="Thiamine pyrophosphate enzyme N-terminal TPP-binding" evidence="14">
    <location>
        <begin position="33"/>
        <end position="152"/>
    </location>
</feature>
<dbReference type="GO" id="GO:0009099">
    <property type="term" value="P:L-valine biosynthetic process"/>
    <property type="evidence" value="ECO:0007669"/>
    <property type="project" value="TreeGrafter"/>
</dbReference>
<keyword evidence="5 11" id="KW-0028">Amino-acid biosynthesis</keyword>
<dbReference type="InterPro" id="IPR012846">
    <property type="entry name" value="Acetolactate_synth_lsu"/>
</dbReference>
<dbReference type="Gene3D" id="3.40.50.1220">
    <property type="entry name" value="TPP-binding domain"/>
    <property type="match status" value="1"/>
</dbReference>
<feature type="domain" description="Thiamine pyrophosphate enzyme TPP-binding" evidence="13">
    <location>
        <begin position="423"/>
        <end position="570"/>
    </location>
</feature>
<evidence type="ECO:0000259" key="14">
    <source>
        <dbReference type="Pfam" id="PF02776"/>
    </source>
</evidence>
<keyword evidence="9 11" id="KW-0786">Thiamine pyrophosphate</keyword>
<keyword evidence="7 11" id="KW-0479">Metal-binding</keyword>
<comment type="pathway">
    <text evidence="2 11">Amino-acid biosynthesis; L-valine biosynthesis; L-valine from pyruvate: step 1/4.</text>
</comment>
<dbReference type="Pfam" id="PF02776">
    <property type="entry name" value="TPP_enzyme_N"/>
    <property type="match status" value="1"/>
</dbReference>
<evidence type="ECO:0000259" key="13">
    <source>
        <dbReference type="Pfam" id="PF02775"/>
    </source>
</evidence>
<dbReference type="PANTHER" id="PTHR18968:SF13">
    <property type="entry name" value="ACETOLACTATE SYNTHASE CATALYTIC SUBUNIT, MITOCHONDRIAL"/>
    <property type="match status" value="1"/>
</dbReference>
<evidence type="ECO:0000256" key="3">
    <source>
        <dbReference type="ARBA" id="ARBA00007812"/>
    </source>
</evidence>
<dbReference type="Gene3D" id="3.40.50.970">
    <property type="match status" value="2"/>
</dbReference>
<dbReference type="InterPro" id="IPR012000">
    <property type="entry name" value="Thiamin_PyroP_enz_cen_dom"/>
</dbReference>
<dbReference type="FunFam" id="3.40.50.970:FF:000007">
    <property type="entry name" value="Acetolactate synthase"/>
    <property type="match status" value="1"/>
</dbReference>
<dbReference type="InterPro" id="IPR011766">
    <property type="entry name" value="TPP_enzyme_TPP-bd"/>
</dbReference>
<dbReference type="GO" id="GO:0005948">
    <property type="term" value="C:acetolactate synthase complex"/>
    <property type="evidence" value="ECO:0007669"/>
    <property type="project" value="TreeGrafter"/>
</dbReference>
<comment type="caution">
    <text evidence="15">The sequence shown here is derived from an EMBL/GenBank/DDBJ whole genome shotgun (WGS) entry which is preliminary data.</text>
</comment>
<comment type="cofactor">
    <cofactor evidence="11">
        <name>thiamine diphosphate</name>
        <dbReference type="ChEBI" id="CHEBI:58937"/>
    </cofactor>
    <text evidence="11">Binds 1 thiamine pyrophosphate per subunit.</text>
</comment>
<reference evidence="15" key="1">
    <citation type="journal article" date="2022" name="Int. J. Syst. Evol. Microbiol.">
        <title>Prevotella lacticifex sp. nov., isolated from the rumen of cows.</title>
        <authorList>
            <person name="Shinkai T."/>
            <person name="Ikeyama N."/>
            <person name="Kumagai M."/>
            <person name="Ohmori H."/>
            <person name="Sakamoto M."/>
            <person name="Ohkuma M."/>
            <person name="Mitsumori M."/>
        </authorList>
    </citation>
    <scope>NUCLEOTIDE SEQUENCE</scope>
    <source>
        <strain evidence="15">R5076</strain>
    </source>
</reference>
<evidence type="ECO:0000256" key="4">
    <source>
        <dbReference type="ARBA" id="ARBA00013145"/>
    </source>
</evidence>
<evidence type="ECO:0000256" key="7">
    <source>
        <dbReference type="ARBA" id="ARBA00022723"/>
    </source>
</evidence>
<dbReference type="NCBIfam" id="TIGR00118">
    <property type="entry name" value="acolac_lg"/>
    <property type="match status" value="1"/>
</dbReference>
<accession>A0A9R1C9U9</accession>
<sequence length="597" mass="65417">MSDNTKIKIGKGSGTQSPIEVPWSGIRIGEECTGAEIMMRALYQEDVKTIFGYPGGAIMPVFDALYTYTQKKEPWFDFVLVRHEQAAAHSAEGYSRVSGNVGVAIVTSGPGATNTLTGVADAMMDSTPIVVVAGQVGVKALGTDAFQEVDLVGLAQPISKWSYQIRRPEDVAWAVSRAFYIARSGRPGPVVLDFTRSAQTGKCKWEPSKVDSVRSYQPYPKLNIKAVKDAAEIINNAKKPLALVGQGVELGGAQKELREFLEKGDIPAGRTLLGLSALPSDHPLDVGMLGMHGNYAPNVKEQECDVLIAIGMRFSDRVTGRLDTYAKQAKVIHLDIDPTEIDKNVKTDVAVLADCKESLPALTNLIRKADHKEWIDSFKPLWQKETDQVIEPSIHPTEGPLLMGEVVNAVAEATNGEAVLVNDVGENQMFSARYFKYKRSRSIVTSGGAGTMGFGLPAAIGATFGAPDRTICMFSGDGGFQMSIQELGTIMERQAPVKMIILNNNYLGNVRQWQDLMFNHRRSFTRMLNPRYEDIARGYNIPYDVATERKDLAAKIDKMLKTDGPFLLEVAVKEDENIQPMTPPGKSVDEMMLHLDI</sequence>
<organism evidence="15 16">
    <name type="scientific">Prevotella lacticifex</name>
    <dbReference type="NCBI Taxonomy" id="2854755"/>
    <lineage>
        <taxon>Bacteria</taxon>
        <taxon>Pseudomonadati</taxon>
        <taxon>Bacteroidota</taxon>
        <taxon>Bacteroidia</taxon>
        <taxon>Bacteroidales</taxon>
        <taxon>Prevotellaceae</taxon>
        <taxon>Prevotella</taxon>
    </lineage>
</organism>
<dbReference type="EMBL" id="BPUB01000001">
    <property type="protein sequence ID" value="GJG58696.1"/>
    <property type="molecule type" value="Genomic_DNA"/>
</dbReference>
<feature type="domain" description="Thiamine pyrophosphate enzyme central" evidence="12">
    <location>
        <begin position="227"/>
        <end position="362"/>
    </location>
</feature>
<proteinExistence type="inferred from homology"/>
<evidence type="ECO:0000256" key="10">
    <source>
        <dbReference type="ARBA" id="ARBA00023304"/>
    </source>
</evidence>
<evidence type="ECO:0000256" key="2">
    <source>
        <dbReference type="ARBA" id="ARBA00005025"/>
    </source>
</evidence>
<comment type="pathway">
    <text evidence="1 11">Amino-acid biosynthesis; L-isoleucine biosynthesis; L-isoleucine from 2-oxobutanoate: step 1/4.</text>
</comment>
<dbReference type="SUPFAM" id="SSF52467">
    <property type="entry name" value="DHS-like NAD/FAD-binding domain"/>
    <property type="match status" value="1"/>
</dbReference>
<dbReference type="InterPro" id="IPR029061">
    <property type="entry name" value="THDP-binding"/>
</dbReference>
<keyword evidence="16" id="KW-1185">Reference proteome</keyword>
<dbReference type="RefSeq" id="WP_262901943.1">
    <property type="nucleotide sequence ID" value="NZ_BPTU01000001.1"/>
</dbReference>
<evidence type="ECO:0000256" key="1">
    <source>
        <dbReference type="ARBA" id="ARBA00004974"/>
    </source>
</evidence>
<evidence type="ECO:0000256" key="11">
    <source>
        <dbReference type="RuleBase" id="RU003591"/>
    </source>
</evidence>
<dbReference type="InterPro" id="IPR045229">
    <property type="entry name" value="TPP_enz"/>
</dbReference>
<evidence type="ECO:0000256" key="8">
    <source>
        <dbReference type="ARBA" id="ARBA00022842"/>
    </source>
</evidence>
<dbReference type="PANTHER" id="PTHR18968">
    <property type="entry name" value="THIAMINE PYROPHOSPHATE ENZYMES"/>
    <property type="match status" value="1"/>
</dbReference>
<dbReference type="FunFam" id="3.40.50.1220:FF:000008">
    <property type="entry name" value="Acetolactate synthase"/>
    <property type="match status" value="1"/>
</dbReference>
<dbReference type="GO" id="GO:0009097">
    <property type="term" value="P:isoleucine biosynthetic process"/>
    <property type="evidence" value="ECO:0007669"/>
    <property type="project" value="TreeGrafter"/>
</dbReference>
<comment type="similarity">
    <text evidence="3 11">Belongs to the TPP enzyme family.</text>
</comment>
<dbReference type="GO" id="GO:0030976">
    <property type="term" value="F:thiamine pyrophosphate binding"/>
    <property type="evidence" value="ECO:0007669"/>
    <property type="project" value="UniProtKB-UniRule"/>
</dbReference>
<keyword evidence="10 11" id="KW-0100">Branched-chain amino acid biosynthesis</keyword>
<dbReference type="GeneID" id="72467271"/>
<dbReference type="InterPro" id="IPR012001">
    <property type="entry name" value="Thiamin_PyroP_enz_TPP-bd_dom"/>
</dbReference>
<evidence type="ECO:0000259" key="12">
    <source>
        <dbReference type="Pfam" id="PF00205"/>
    </source>
</evidence>
<dbReference type="AlphaFoldDB" id="A0A9R1C9U9"/>
<evidence type="ECO:0000256" key="9">
    <source>
        <dbReference type="ARBA" id="ARBA00023052"/>
    </source>
</evidence>
<dbReference type="InterPro" id="IPR029035">
    <property type="entry name" value="DHS-like_NAD/FAD-binding_dom"/>
</dbReference>
<keyword evidence="6 11" id="KW-0808">Transferase</keyword>
<dbReference type="GO" id="GO:0050660">
    <property type="term" value="F:flavin adenine dinucleotide binding"/>
    <property type="evidence" value="ECO:0007669"/>
    <property type="project" value="InterPro"/>
</dbReference>
<dbReference type="EC" id="2.2.1.6" evidence="4 11"/>
<dbReference type="CDD" id="cd07035">
    <property type="entry name" value="TPP_PYR_POX_like"/>
    <property type="match status" value="1"/>
</dbReference>
<comment type="cofactor">
    <cofactor evidence="11">
        <name>Mg(2+)</name>
        <dbReference type="ChEBI" id="CHEBI:18420"/>
    </cofactor>
    <text evidence="11">Binds 1 Mg(2+) ion per subunit.</text>
</comment>
<dbReference type="SUPFAM" id="SSF52518">
    <property type="entry name" value="Thiamin diphosphate-binding fold (THDP-binding)"/>
    <property type="match status" value="2"/>
</dbReference>
<keyword evidence="8 11" id="KW-0460">Magnesium</keyword>
<evidence type="ECO:0000256" key="6">
    <source>
        <dbReference type="ARBA" id="ARBA00022679"/>
    </source>
</evidence>
<dbReference type="Proteomes" id="UP000825483">
    <property type="component" value="Unassembled WGS sequence"/>
</dbReference>
<dbReference type="CDD" id="cd02015">
    <property type="entry name" value="TPP_AHAS"/>
    <property type="match status" value="1"/>
</dbReference>
<comment type="catalytic activity">
    <reaction evidence="11">
        <text>2 pyruvate + H(+) = (2S)-2-acetolactate + CO2</text>
        <dbReference type="Rhea" id="RHEA:25249"/>
        <dbReference type="ChEBI" id="CHEBI:15361"/>
        <dbReference type="ChEBI" id="CHEBI:15378"/>
        <dbReference type="ChEBI" id="CHEBI:16526"/>
        <dbReference type="ChEBI" id="CHEBI:58476"/>
        <dbReference type="EC" id="2.2.1.6"/>
    </reaction>
</comment>
<dbReference type="Pfam" id="PF02775">
    <property type="entry name" value="TPP_enzyme_C"/>
    <property type="match status" value="1"/>
</dbReference>
<dbReference type="Pfam" id="PF00205">
    <property type="entry name" value="TPP_enzyme_M"/>
    <property type="match status" value="1"/>
</dbReference>